<feature type="domain" description="NR LBD" evidence="8">
    <location>
        <begin position="1"/>
        <end position="129"/>
    </location>
</feature>
<dbReference type="PROSITE" id="PS51843">
    <property type="entry name" value="NR_LBD"/>
    <property type="match status" value="1"/>
</dbReference>
<evidence type="ECO:0000313" key="12">
    <source>
        <dbReference type="Proteomes" id="UP000014760"/>
    </source>
</evidence>
<keyword evidence="1" id="KW-0479">Metal-binding</keyword>
<keyword evidence="3" id="KW-0862">Zinc</keyword>
<dbReference type="HOGENOM" id="CLU_1950807_0_0_1"/>
<dbReference type="EnsemblMetazoa" id="CapteT187470">
    <property type="protein sequence ID" value="CapteP187470"/>
    <property type="gene ID" value="CapteG187470"/>
</dbReference>
<dbReference type="SUPFAM" id="SSF48508">
    <property type="entry name" value="Nuclear receptor ligand-binding domain"/>
    <property type="match status" value="1"/>
</dbReference>
<reference evidence="11" key="3">
    <citation type="submission" date="2015-06" db="UniProtKB">
        <authorList>
            <consortium name="EnsemblMetazoa"/>
        </authorList>
    </citation>
    <scope>IDENTIFICATION</scope>
</reference>
<keyword evidence="12" id="KW-1185">Reference proteome</keyword>
<dbReference type="EMBL" id="AMQN01004089">
    <property type="status" value="NOT_ANNOTATED_CDS"/>
    <property type="molecule type" value="Genomic_DNA"/>
</dbReference>
<evidence type="ECO:0000256" key="6">
    <source>
        <dbReference type="ARBA" id="ARBA00023163"/>
    </source>
</evidence>
<reference evidence="10 12" key="2">
    <citation type="journal article" date="2013" name="Nature">
        <title>Insights into bilaterian evolution from three spiralian genomes.</title>
        <authorList>
            <person name="Simakov O."/>
            <person name="Marletaz F."/>
            <person name="Cho S.J."/>
            <person name="Edsinger-Gonzales E."/>
            <person name="Havlak P."/>
            <person name="Hellsten U."/>
            <person name="Kuo D.H."/>
            <person name="Larsson T."/>
            <person name="Lv J."/>
            <person name="Arendt D."/>
            <person name="Savage R."/>
            <person name="Osoegawa K."/>
            <person name="de Jong P."/>
            <person name="Grimwood J."/>
            <person name="Chapman J.A."/>
            <person name="Shapiro H."/>
            <person name="Aerts A."/>
            <person name="Otillar R.P."/>
            <person name="Terry A.Y."/>
            <person name="Boore J.L."/>
            <person name="Grigoriev I.V."/>
            <person name="Lindberg D.R."/>
            <person name="Seaver E.C."/>
            <person name="Weisblat D.A."/>
            <person name="Putnam N.H."/>
            <person name="Rokhsar D.S."/>
        </authorList>
    </citation>
    <scope>NUCLEOTIDE SEQUENCE</scope>
    <source>
        <strain evidence="10 12">I ESC-2004</strain>
    </source>
</reference>
<evidence type="ECO:0000256" key="2">
    <source>
        <dbReference type="ARBA" id="ARBA00022771"/>
    </source>
</evidence>
<dbReference type="EMBL" id="KB292570">
    <property type="protein sequence ID" value="ELU17329.1"/>
    <property type="molecule type" value="Genomic_DNA"/>
</dbReference>
<gene>
    <name evidence="10" type="ORF">CAPTEDRAFT_187470</name>
    <name evidence="9" type="ORF">CAPTEDRAFT_212555</name>
</gene>
<dbReference type="Gene3D" id="1.10.565.10">
    <property type="entry name" value="Retinoid X Receptor"/>
    <property type="match status" value="1"/>
</dbReference>
<sequence length="129" mass="15363">MDVASSRLLHNDDGEYMDTLFRIMERMHKLELSEEETCLFMGIQLLFTDLCELKAPEKVQKCQDYILELLTHHVRTYYPDEPLRLSRILMIAADLRTVELPIVRADYDMQWAKYIDVDVPDLFYEIWAT</sequence>
<keyword evidence="4" id="KW-0805">Transcription regulation</keyword>
<dbReference type="InterPro" id="IPR035500">
    <property type="entry name" value="NHR-like_dom_sf"/>
</dbReference>
<organism evidence="10">
    <name type="scientific">Capitella teleta</name>
    <name type="common">Polychaete worm</name>
    <dbReference type="NCBI Taxonomy" id="283909"/>
    <lineage>
        <taxon>Eukaryota</taxon>
        <taxon>Metazoa</taxon>
        <taxon>Spiralia</taxon>
        <taxon>Lophotrochozoa</taxon>
        <taxon>Annelida</taxon>
        <taxon>Polychaeta</taxon>
        <taxon>Sedentaria</taxon>
        <taxon>Scolecida</taxon>
        <taxon>Capitellidae</taxon>
        <taxon>Capitella</taxon>
    </lineage>
</organism>
<dbReference type="Proteomes" id="UP000014760">
    <property type="component" value="Unassembled WGS sequence"/>
</dbReference>
<evidence type="ECO:0000313" key="10">
    <source>
        <dbReference type="EMBL" id="ELU17329.1"/>
    </source>
</evidence>
<evidence type="ECO:0000256" key="3">
    <source>
        <dbReference type="ARBA" id="ARBA00022833"/>
    </source>
</evidence>
<dbReference type="GO" id="GO:0003677">
    <property type="term" value="F:DNA binding"/>
    <property type="evidence" value="ECO:0007669"/>
    <property type="project" value="UniProtKB-KW"/>
</dbReference>
<keyword evidence="7" id="KW-0675">Receptor</keyword>
<dbReference type="AlphaFoldDB" id="R7VFD8"/>
<evidence type="ECO:0000256" key="7">
    <source>
        <dbReference type="ARBA" id="ARBA00023170"/>
    </source>
</evidence>
<dbReference type="EMBL" id="KB310025">
    <property type="protein sequence ID" value="ELT92706.1"/>
    <property type="molecule type" value="Genomic_DNA"/>
</dbReference>
<reference evidence="12" key="1">
    <citation type="submission" date="2012-12" db="EMBL/GenBank/DDBJ databases">
        <authorList>
            <person name="Hellsten U."/>
            <person name="Grimwood J."/>
            <person name="Chapman J.A."/>
            <person name="Shapiro H."/>
            <person name="Aerts A."/>
            <person name="Otillar R.P."/>
            <person name="Terry A.Y."/>
            <person name="Boore J.L."/>
            <person name="Simakov O."/>
            <person name="Marletaz F."/>
            <person name="Cho S.-J."/>
            <person name="Edsinger-Gonzales E."/>
            <person name="Havlak P."/>
            <person name="Kuo D.-H."/>
            <person name="Larsson T."/>
            <person name="Lv J."/>
            <person name="Arendt D."/>
            <person name="Savage R."/>
            <person name="Osoegawa K."/>
            <person name="de Jong P."/>
            <person name="Lindberg D.R."/>
            <person name="Seaver E.C."/>
            <person name="Weisblat D.A."/>
            <person name="Putnam N.H."/>
            <person name="Grigoriev I.V."/>
            <person name="Rokhsar D.S."/>
        </authorList>
    </citation>
    <scope>NUCLEOTIDE SEQUENCE</scope>
    <source>
        <strain evidence="12">I ESC-2004</strain>
    </source>
</reference>
<name>R7VFD8_CAPTE</name>
<dbReference type="EnsemblMetazoa" id="CapteT212555">
    <property type="protein sequence ID" value="CapteP212555"/>
    <property type="gene ID" value="CapteG212555"/>
</dbReference>
<evidence type="ECO:0000259" key="8">
    <source>
        <dbReference type="PROSITE" id="PS51843"/>
    </source>
</evidence>
<evidence type="ECO:0000313" key="9">
    <source>
        <dbReference type="EMBL" id="ELT92706.1"/>
    </source>
</evidence>
<keyword evidence="5" id="KW-0238">DNA-binding</keyword>
<protein>
    <recommendedName>
        <fullName evidence="8">NR LBD domain-containing protein</fullName>
    </recommendedName>
</protein>
<proteinExistence type="predicted"/>
<dbReference type="InterPro" id="IPR000536">
    <property type="entry name" value="Nucl_hrmn_rcpt_lig-bd"/>
</dbReference>
<evidence type="ECO:0000313" key="11">
    <source>
        <dbReference type="EnsemblMetazoa" id="CapteP187470"/>
    </source>
</evidence>
<dbReference type="STRING" id="283909.R7VFD8"/>
<keyword evidence="6" id="KW-0804">Transcription</keyword>
<dbReference type="EMBL" id="AMQN01030298">
    <property type="status" value="NOT_ANNOTATED_CDS"/>
    <property type="molecule type" value="Genomic_DNA"/>
</dbReference>
<keyword evidence="2" id="KW-0863">Zinc-finger</keyword>
<evidence type="ECO:0000256" key="4">
    <source>
        <dbReference type="ARBA" id="ARBA00023015"/>
    </source>
</evidence>
<accession>R7VFD8</accession>
<dbReference type="Pfam" id="PF00104">
    <property type="entry name" value="Hormone_recep"/>
    <property type="match status" value="1"/>
</dbReference>
<dbReference type="PANTHER" id="PTHR24082">
    <property type="entry name" value="NUCLEAR HORMONE RECEPTOR"/>
    <property type="match status" value="1"/>
</dbReference>
<dbReference type="PANTHER" id="PTHR24082:SF506">
    <property type="entry name" value="NR LBD DOMAIN-CONTAINING PROTEIN"/>
    <property type="match status" value="1"/>
</dbReference>
<evidence type="ECO:0000256" key="5">
    <source>
        <dbReference type="ARBA" id="ARBA00023125"/>
    </source>
</evidence>
<dbReference type="InterPro" id="IPR050234">
    <property type="entry name" value="Nuclear_hormone_rcpt_NR1"/>
</dbReference>
<dbReference type="GO" id="GO:0008270">
    <property type="term" value="F:zinc ion binding"/>
    <property type="evidence" value="ECO:0007669"/>
    <property type="project" value="UniProtKB-KW"/>
</dbReference>
<evidence type="ECO:0000256" key="1">
    <source>
        <dbReference type="ARBA" id="ARBA00022723"/>
    </source>
</evidence>